<reference evidence="3" key="1">
    <citation type="submission" date="2018-04" db="EMBL/GenBank/DDBJ databases">
        <authorList>
            <person name="Cornet L."/>
        </authorList>
    </citation>
    <scope>NUCLEOTIDE SEQUENCE [LARGE SCALE GENOMIC DNA]</scope>
</reference>
<comment type="caution">
    <text evidence="2">The sequence shown here is derived from an EMBL/GenBank/DDBJ whole genome shotgun (WGS) entry which is preliminary data.</text>
</comment>
<dbReference type="AlphaFoldDB" id="A0A2W4VX10"/>
<organism evidence="2 3">
    <name type="scientific">Shackletoniella antarctica</name>
    <dbReference type="NCBI Taxonomy" id="268115"/>
    <lineage>
        <taxon>Bacteria</taxon>
        <taxon>Bacillati</taxon>
        <taxon>Cyanobacteriota</taxon>
        <taxon>Cyanophyceae</taxon>
        <taxon>Oculatellales</taxon>
        <taxon>Oculatellaceae</taxon>
        <taxon>Shackletoniella</taxon>
    </lineage>
</organism>
<proteinExistence type="predicted"/>
<dbReference type="EMBL" id="QBMN01000132">
    <property type="protein sequence ID" value="PZO36922.1"/>
    <property type="molecule type" value="Genomic_DNA"/>
</dbReference>
<dbReference type="SUPFAM" id="SSF52540">
    <property type="entry name" value="P-loop containing nucleoside triphosphate hydrolases"/>
    <property type="match status" value="1"/>
</dbReference>
<accession>A0A2W4VX10</accession>
<keyword evidence="1" id="KW-1133">Transmembrane helix</keyword>
<sequence>MLTTGGAMVLKNPQLQSEAVTDAYRAGRLRQEYRAPQAMTGRVAGYLLAALGLPVGAVGAMLADKQPRSLTPTPTPHPDDQGRLVITGDDLQAELQTRIADLLYANDWLRACLKSNAVIICGDMGSGKTTIAAAIALLRELLWGWETAILDPHADDNLETWLNGRVFGAESLASKTPDYQIADAWGQYRQRSQAHRSLVLDEFSSWGVGGEKSVLGSLTPDVMKHGTADARKFLHHVIYLVHGEENGMLGGTHVNSGWQVKLKTKAVGIRLVADYDDWGEPKFTGKAEFKPAGKDWTDANFQPFAIPGLLKPGALKAQLGTALEWLEIGIDSDPCGEQLLDPKLKQAIEAELTQSFDDPALIQRLENIAQGPVIGHPIDGTAASEPMVDWQVVKGRPDAVALVAYLKRKKMAEVDPRKLQQNWGRNQGLKAEDIQELLDLLTAIGAGHWLTDASAQPKIWELRISPDHLPDL</sequence>
<dbReference type="InterPro" id="IPR027417">
    <property type="entry name" value="P-loop_NTPase"/>
</dbReference>
<evidence type="ECO:0000256" key="1">
    <source>
        <dbReference type="SAM" id="Phobius"/>
    </source>
</evidence>
<feature type="transmembrane region" description="Helical" evidence="1">
    <location>
        <begin position="43"/>
        <end position="63"/>
    </location>
</feature>
<evidence type="ECO:0000313" key="2">
    <source>
        <dbReference type="EMBL" id="PZO36922.1"/>
    </source>
</evidence>
<dbReference type="Proteomes" id="UP000249081">
    <property type="component" value="Unassembled WGS sequence"/>
</dbReference>
<gene>
    <name evidence="2" type="ORF">DCF17_16655</name>
</gene>
<name>A0A2W4VX10_9CYAN</name>
<keyword evidence="1" id="KW-0812">Transmembrane</keyword>
<evidence type="ECO:0000313" key="3">
    <source>
        <dbReference type="Proteomes" id="UP000249081"/>
    </source>
</evidence>
<protein>
    <submittedName>
        <fullName evidence="2">Uncharacterized protein</fullName>
    </submittedName>
</protein>
<reference evidence="2 3" key="2">
    <citation type="submission" date="2018-06" db="EMBL/GenBank/DDBJ databases">
        <title>Metagenomic assembly of (sub)arctic Cyanobacteria and their associated microbiome from non-axenic cultures.</title>
        <authorList>
            <person name="Baurain D."/>
        </authorList>
    </citation>
    <scope>NUCLEOTIDE SEQUENCE [LARGE SCALE GENOMIC DNA]</scope>
    <source>
        <strain evidence="2">ULC041bin1</strain>
    </source>
</reference>
<keyword evidence="1" id="KW-0472">Membrane</keyword>